<name>A0A956NGX7_UNCEI</name>
<dbReference type="AlphaFoldDB" id="A0A956NGX7"/>
<dbReference type="EMBL" id="JAGQHS010000238">
    <property type="protein sequence ID" value="MCA9758968.1"/>
    <property type="molecule type" value="Genomic_DNA"/>
</dbReference>
<dbReference type="SUPFAM" id="SSF63829">
    <property type="entry name" value="Calcium-dependent phosphotriesterase"/>
    <property type="match status" value="1"/>
</dbReference>
<dbReference type="InterPro" id="IPR026444">
    <property type="entry name" value="Secre_tail"/>
</dbReference>
<dbReference type="InterPro" id="IPR025965">
    <property type="entry name" value="FlgD/Vpr_Ig-like"/>
</dbReference>
<dbReference type="Proteomes" id="UP000739538">
    <property type="component" value="Unassembled WGS sequence"/>
</dbReference>
<dbReference type="Pfam" id="PF13860">
    <property type="entry name" value="FlgD_ig"/>
    <property type="match status" value="1"/>
</dbReference>
<dbReference type="Gene3D" id="2.120.10.30">
    <property type="entry name" value="TolB, C-terminal domain"/>
    <property type="match status" value="1"/>
</dbReference>
<dbReference type="SUPFAM" id="SSF101898">
    <property type="entry name" value="NHL repeat"/>
    <property type="match status" value="1"/>
</dbReference>
<evidence type="ECO:0000313" key="3">
    <source>
        <dbReference type="Proteomes" id="UP000739538"/>
    </source>
</evidence>
<dbReference type="Gene3D" id="2.130.10.10">
    <property type="entry name" value="YVTN repeat-like/Quinoprotein amine dehydrogenase"/>
    <property type="match status" value="1"/>
</dbReference>
<gene>
    <name evidence="2" type="ORF">KDA27_24445</name>
</gene>
<sequence>LVSDESADPNDLGGGLGAVFRLGRNQEPASILEAGPPFVDPSSILFRSDGHLIIADRQAANPGEVFELDPNRGTLESMLTDNSALPTPVDLVETPDGDLLIVDRSADFNGNTAGEGGLFLLERGATVPTLLSGDPEFRFLSEATYLADGRLFVTDRSANPGQVSSASIFEINPSTGAIENTWQFPQLVEPTGLTTYQDTLLLITDLVANPRNFSTTTGTLFTLDPDEGTLSEFLAIARLVRPYRSYPQQDGSVLILDQAASPNGLPDQTGIIFRYDPAARVLRDFAWTDGLVFPSEVAQLPASAIQFSAYGVEDTDGAPLRASDRVAIQAEIRNDGSIPAVAEFEDTLPDGVVAVPGSVEATVGTAVIVGNTITWTGELSPAQSAQISYEAQLDPPRVKDRILEFAPLARGPIVGELSRTAHLAVFVGFDPGYFYVVDEDADPLLTGRGRGAILKVQQRTGTTVSLFADLDWVVPIDLAILGDSNPKLYLLDVAQQPPNGRRGAVFEVDPSDLSSRLAAADVSWLRTESIVPFEEDGLLVVDSWADPFLLDDPVGPGAVYYVEPTSGQVLPLVSDTTWVRPIDIAQTKTGRWLLLDADADPLGTGVNRGAIWELDLAEGTSTLFAASPEWVEPVAITVAGDSTIYVVDQRATPSGNGIGSIWTVPDTPGSTPVLYAVSDEFRRPHDLVVQIDGDLVLVDGEAAPAAQETGRGAIFVSQGQGFAPLAAVELMREPRSILVFGDVTPIVDLHLYARPLDLGVEVGWTGLAGASGVDYLIYRRVVEGPDVDLSGEPDLEDYELVPTEVTFRGTGEHVFVDRTVEPDTWYAYVIASVRNSGGYDTSYPVTARSGSLAFALGNGEPNPFGGQTTLRFQIPRTGQVDLEIFDVGGRRVRRLVSEPLEAGRHQVVWDGRSDRSHPLASGVYFVRLAWDGKVLTNRMVRLK</sequence>
<evidence type="ECO:0000313" key="2">
    <source>
        <dbReference type="EMBL" id="MCA9758968.1"/>
    </source>
</evidence>
<organism evidence="2 3">
    <name type="scientific">Eiseniibacteriota bacterium</name>
    <dbReference type="NCBI Taxonomy" id="2212470"/>
    <lineage>
        <taxon>Bacteria</taxon>
        <taxon>Candidatus Eiseniibacteriota</taxon>
    </lineage>
</organism>
<protein>
    <submittedName>
        <fullName evidence="2">T9SS type A sorting domain-containing protein</fullName>
    </submittedName>
</protein>
<dbReference type="InterPro" id="IPR011042">
    <property type="entry name" value="6-blade_b-propeller_TolB-like"/>
</dbReference>
<comment type="caution">
    <text evidence="2">The sequence shown here is derived from an EMBL/GenBank/DDBJ whole genome shotgun (WGS) entry which is preliminary data.</text>
</comment>
<dbReference type="Gene3D" id="2.60.40.4070">
    <property type="match status" value="1"/>
</dbReference>
<evidence type="ECO:0000259" key="1">
    <source>
        <dbReference type="Pfam" id="PF13860"/>
    </source>
</evidence>
<feature type="non-terminal residue" evidence="2">
    <location>
        <position position="1"/>
    </location>
</feature>
<proteinExistence type="predicted"/>
<dbReference type="NCBIfam" id="TIGR04183">
    <property type="entry name" value="Por_Secre_tail"/>
    <property type="match status" value="1"/>
</dbReference>
<dbReference type="InterPro" id="IPR015943">
    <property type="entry name" value="WD40/YVTN_repeat-like_dom_sf"/>
</dbReference>
<accession>A0A956NGX7</accession>
<reference evidence="2" key="1">
    <citation type="submission" date="2020-04" db="EMBL/GenBank/DDBJ databases">
        <authorList>
            <person name="Zhang T."/>
        </authorList>
    </citation>
    <scope>NUCLEOTIDE SEQUENCE</scope>
    <source>
        <strain evidence="2">HKST-UBA02</strain>
    </source>
</reference>
<reference evidence="2" key="2">
    <citation type="journal article" date="2021" name="Microbiome">
        <title>Successional dynamics and alternative stable states in a saline activated sludge microbial community over 9 years.</title>
        <authorList>
            <person name="Wang Y."/>
            <person name="Ye J."/>
            <person name="Ju F."/>
            <person name="Liu L."/>
            <person name="Boyd J.A."/>
            <person name="Deng Y."/>
            <person name="Parks D.H."/>
            <person name="Jiang X."/>
            <person name="Yin X."/>
            <person name="Woodcroft B.J."/>
            <person name="Tyson G.W."/>
            <person name="Hugenholtz P."/>
            <person name="Polz M.F."/>
            <person name="Zhang T."/>
        </authorList>
    </citation>
    <scope>NUCLEOTIDE SEQUENCE</scope>
    <source>
        <strain evidence="2">HKST-UBA02</strain>
    </source>
</reference>
<feature type="domain" description="FlgD/Vpr Ig-like" evidence="1">
    <location>
        <begin position="866"/>
        <end position="928"/>
    </location>
</feature>